<evidence type="ECO:0000259" key="6">
    <source>
        <dbReference type="Pfam" id="PF04884"/>
    </source>
</evidence>
<dbReference type="EMBL" id="LGRX02002656">
    <property type="protein sequence ID" value="KAK3283766.1"/>
    <property type="molecule type" value="Genomic_DNA"/>
</dbReference>
<dbReference type="PANTHER" id="PTHR12770:SF31">
    <property type="entry name" value="RUS FAMILY MEMBER 1"/>
    <property type="match status" value="1"/>
</dbReference>
<feature type="non-terminal residue" evidence="7">
    <location>
        <position position="175"/>
    </location>
</feature>
<evidence type="ECO:0000256" key="4">
    <source>
        <dbReference type="ARBA" id="ARBA00022989"/>
    </source>
</evidence>
<feature type="domain" description="Protein root UVB sensitive/RUS" evidence="6">
    <location>
        <begin position="56"/>
        <end position="175"/>
    </location>
</feature>
<proteinExistence type="inferred from homology"/>
<sequence>MSMVLQNEDAVLASECGGHGSGPKTFLWRSDVSAQENAPPSECNNNTQGYAYSKLRTMYAAFLPEGFPATVSDDYLSFQLWDTVQGLCSYVRGVLTTQALLAGLGVGQEAATPLGAALQWVLRDLVGMVGGVTFSLYQGNNLDSCAKQWRFFADCMNNVGLFLELMAPYFPLYFM</sequence>
<dbReference type="GO" id="GO:0016020">
    <property type="term" value="C:membrane"/>
    <property type="evidence" value="ECO:0007669"/>
    <property type="project" value="UniProtKB-SubCell"/>
</dbReference>
<keyword evidence="8" id="KW-1185">Reference proteome</keyword>
<gene>
    <name evidence="7" type="ORF">CYMTET_8552</name>
</gene>
<dbReference type="InterPro" id="IPR006968">
    <property type="entry name" value="RUS_fam"/>
</dbReference>
<dbReference type="InterPro" id="IPR054549">
    <property type="entry name" value="UVB_sens_RUS_dom"/>
</dbReference>
<evidence type="ECO:0000256" key="3">
    <source>
        <dbReference type="ARBA" id="ARBA00022692"/>
    </source>
</evidence>
<protein>
    <recommendedName>
        <fullName evidence="6">Protein root UVB sensitive/RUS domain-containing protein</fullName>
    </recommendedName>
</protein>
<dbReference type="PANTHER" id="PTHR12770">
    <property type="entry name" value="RUS1 FAMILY PROTEIN C16ORF58"/>
    <property type="match status" value="1"/>
</dbReference>
<keyword evidence="5" id="KW-0472">Membrane</keyword>
<evidence type="ECO:0000313" key="8">
    <source>
        <dbReference type="Proteomes" id="UP001190700"/>
    </source>
</evidence>
<reference evidence="7 8" key="1">
    <citation type="journal article" date="2015" name="Genome Biol. Evol.">
        <title>Comparative Genomics of a Bacterivorous Green Alga Reveals Evolutionary Causalities and Consequences of Phago-Mixotrophic Mode of Nutrition.</title>
        <authorList>
            <person name="Burns J.A."/>
            <person name="Paasch A."/>
            <person name="Narechania A."/>
            <person name="Kim E."/>
        </authorList>
    </citation>
    <scope>NUCLEOTIDE SEQUENCE [LARGE SCALE GENOMIC DNA]</scope>
    <source>
        <strain evidence="7 8">PLY_AMNH</strain>
    </source>
</reference>
<comment type="similarity">
    <text evidence="2">Belongs to the RUS1 family.</text>
</comment>
<comment type="caution">
    <text evidence="7">The sequence shown here is derived from an EMBL/GenBank/DDBJ whole genome shotgun (WGS) entry which is preliminary data.</text>
</comment>
<name>A0AAE0GTD7_9CHLO</name>
<evidence type="ECO:0000313" key="7">
    <source>
        <dbReference type="EMBL" id="KAK3283766.1"/>
    </source>
</evidence>
<dbReference type="AlphaFoldDB" id="A0AAE0GTD7"/>
<dbReference type="Proteomes" id="UP001190700">
    <property type="component" value="Unassembled WGS sequence"/>
</dbReference>
<accession>A0AAE0GTD7</accession>
<dbReference type="Pfam" id="PF04884">
    <property type="entry name" value="UVB_sens_prot"/>
    <property type="match status" value="1"/>
</dbReference>
<organism evidence="7 8">
    <name type="scientific">Cymbomonas tetramitiformis</name>
    <dbReference type="NCBI Taxonomy" id="36881"/>
    <lineage>
        <taxon>Eukaryota</taxon>
        <taxon>Viridiplantae</taxon>
        <taxon>Chlorophyta</taxon>
        <taxon>Pyramimonadophyceae</taxon>
        <taxon>Pyramimonadales</taxon>
        <taxon>Pyramimonadaceae</taxon>
        <taxon>Cymbomonas</taxon>
    </lineage>
</organism>
<evidence type="ECO:0000256" key="5">
    <source>
        <dbReference type="ARBA" id="ARBA00023136"/>
    </source>
</evidence>
<keyword evidence="4" id="KW-1133">Transmembrane helix</keyword>
<keyword evidence="3" id="KW-0812">Transmembrane</keyword>
<comment type="subcellular location">
    <subcellularLocation>
        <location evidence="1">Membrane</location>
    </subcellularLocation>
</comment>
<evidence type="ECO:0000256" key="2">
    <source>
        <dbReference type="ARBA" id="ARBA00007558"/>
    </source>
</evidence>
<evidence type="ECO:0000256" key="1">
    <source>
        <dbReference type="ARBA" id="ARBA00004370"/>
    </source>
</evidence>